<reference evidence="1" key="1">
    <citation type="submission" date="2023-06" db="EMBL/GenBank/DDBJ databases">
        <authorList>
            <consortium name="Lawrence Berkeley National Laboratory"/>
            <person name="Ahrendt S."/>
            <person name="Sahu N."/>
            <person name="Indic B."/>
            <person name="Wong-Bajracharya J."/>
            <person name="Merenyi Z."/>
            <person name="Ke H.-M."/>
            <person name="Monk M."/>
            <person name="Kocsube S."/>
            <person name="Drula E."/>
            <person name="Lipzen A."/>
            <person name="Balint B."/>
            <person name="Henrissat B."/>
            <person name="Andreopoulos B."/>
            <person name="Martin F.M."/>
            <person name="Harder C.B."/>
            <person name="Rigling D."/>
            <person name="Ford K.L."/>
            <person name="Foster G.D."/>
            <person name="Pangilinan J."/>
            <person name="Papanicolaou A."/>
            <person name="Barry K."/>
            <person name="LaButti K."/>
            <person name="Viragh M."/>
            <person name="Koriabine M."/>
            <person name="Yan M."/>
            <person name="Riley R."/>
            <person name="Champramary S."/>
            <person name="Plett K.L."/>
            <person name="Tsai I.J."/>
            <person name="Slot J."/>
            <person name="Sipos G."/>
            <person name="Plett J."/>
            <person name="Nagy L.G."/>
            <person name="Grigoriev I.V."/>
        </authorList>
    </citation>
    <scope>NUCLEOTIDE SEQUENCE</scope>
    <source>
        <strain evidence="1">HWK02</strain>
    </source>
</reference>
<evidence type="ECO:0000313" key="1">
    <source>
        <dbReference type="EMBL" id="KAK0475685.1"/>
    </source>
</evidence>
<protein>
    <submittedName>
        <fullName evidence="1">Uncharacterized protein</fullName>
    </submittedName>
</protein>
<name>A0AA39P1S2_9AGAR</name>
<proteinExistence type="predicted"/>
<gene>
    <name evidence="1" type="ORF">EDD18DRAFT_193791</name>
</gene>
<sequence length="216" mass="24552">MLRRIDVRNEVSTPSKLVLARSTNTSKDIRKVERSVSSRLDSLSRRFYIRLLKPDSEEDSDSQFPDIPYIFIDLPFMQQDAKNHSITLPVIYLSSDPHGAKPGADCEWRKIYKLEVIDMGDSYLFVSRVNLETACCLQERCGLRAASLDTASLLNQRELTFQAIDDEAITNTLSEEINTSVRESEEDYPTKFQFYVLSTVLLEVIDESVLSAGKGQ</sequence>
<dbReference type="EMBL" id="JAUEPU010000145">
    <property type="protein sequence ID" value="KAK0475685.1"/>
    <property type="molecule type" value="Genomic_DNA"/>
</dbReference>
<accession>A0AA39P1S2</accession>
<dbReference type="Proteomes" id="UP001175228">
    <property type="component" value="Unassembled WGS sequence"/>
</dbReference>
<comment type="caution">
    <text evidence="1">The sequence shown here is derived from an EMBL/GenBank/DDBJ whole genome shotgun (WGS) entry which is preliminary data.</text>
</comment>
<evidence type="ECO:0000313" key="2">
    <source>
        <dbReference type="Proteomes" id="UP001175228"/>
    </source>
</evidence>
<keyword evidence="2" id="KW-1185">Reference proteome</keyword>
<dbReference type="AlphaFoldDB" id="A0AA39P1S2"/>
<organism evidence="1 2">
    <name type="scientific">Armillaria luteobubalina</name>
    <dbReference type="NCBI Taxonomy" id="153913"/>
    <lineage>
        <taxon>Eukaryota</taxon>
        <taxon>Fungi</taxon>
        <taxon>Dikarya</taxon>
        <taxon>Basidiomycota</taxon>
        <taxon>Agaricomycotina</taxon>
        <taxon>Agaricomycetes</taxon>
        <taxon>Agaricomycetidae</taxon>
        <taxon>Agaricales</taxon>
        <taxon>Marasmiineae</taxon>
        <taxon>Physalacriaceae</taxon>
        <taxon>Armillaria</taxon>
    </lineage>
</organism>